<name>A0A0N9NBZ2_9ACTN</name>
<dbReference type="Proteomes" id="UP000063789">
    <property type="component" value="Chromosome"/>
</dbReference>
<reference evidence="2" key="1">
    <citation type="submission" date="2015-06" db="EMBL/GenBank/DDBJ databases">
        <title>Complete genome sequence and metabolic analysis of phthalate degradation pathway in Gordonia sp. QH-11.</title>
        <authorList>
            <person name="Jin D."/>
            <person name="Kong X."/>
            <person name="Bai Z."/>
        </authorList>
    </citation>
    <scope>NUCLEOTIDE SEQUENCE [LARGE SCALE GENOMIC DNA]</scope>
    <source>
        <strain evidence="2">QH-11</strain>
    </source>
</reference>
<evidence type="ECO:0000313" key="2">
    <source>
        <dbReference type="Proteomes" id="UP000063789"/>
    </source>
</evidence>
<dbReference type="PATRIC" id="fig|1136941.3.peg.1735"/>
<proteinExistence type="predicted"/>
<dbReference type="AlphaFoldDB" id="A0A0N9NBZ2"/>
<accession>A0A0N9NBZ2</accession>
<gene>
    <name evidence="1" type="ORF">ACH46_08535</name>
</gene>
<evidence type="ECO:0000313" key="1">
    <source>
        <dbReference type="EMBL" id="ALG84534.1"/>
    </source>
</evidence>
<sequence length="196" mass="21835">MVRQEVFESDTHEREALELEFADWAAARTAEERAAVARWQGPDRFYQRVQSPAEHDFEAQDVRDAIIDLATSHVMSADRRLWRGIRSCQSTFGVDAASLENVVGDAATTDRLTAATPLRVVAESEFSKPALDGGGALLCIVARKGTPAAFLATVGRRDMAYQCEVVFPPGLRMRMLRVDRSVLIPVVVVEFQRRSR</sequence>
<dbReference type="Gene3D" id="3.90.176.10">
    <property type="entry name" value="Toxin ADP-ribosyltransferase, Chain A, domain 1"/>
    <property type="match status" value="1"/>
</dbReference>
<reference evidence="1 2" key="2">
    <citation type="journal article" date="2017" name="Int. J. Syst. Evol. Microbiol.">
        <title>Gordonia phthalatica sp. nov., a di-n-butyl phthalate-degrading bacterium isolated from activated sludge.</title>
        <authorList>
            <person name="Jin D."/>
            <person name="Kong X."/>
            <person name="Jia M."/>
            <person name="Yu X."/>
            <person name="Wang X."/>
            <person name="Zhuang X."/>
            <person name="Deng Y."/>
            <person name="Bai Z."/>
        </authorList>
    </citation>
    <scope>NUCLEOTIDE SEQUENCE [LARGE SCALE GENOMIC DNA]</scope>
    <source>
        <strain evidence="1 2">QH-11</strain>
    </source>
</reference>
<dbReference type="EMBL" id="CP011853">
    <property type="protein sequence ID" value="ALG84534.1"/>
    <property type="molecule type" value="Genomic_DNA"/>
</dbReference>
<keyword evidence="2" id="KW-1185">Reference proteome</keyword>
<evidence type="ECO:0008006" key="3">
    <source>
        <dbReference type="Google" id="ProtNLM"/>
    </source>
</evidence>
<dbReference type="STRING" id="1136941.ACH46_08535"/>
<dbReference type="KEGG" id="goq:ACH46_08535"/>
<protein>
    <recommendedName>
        <fullName evidence="3">ADP ribosyltransferase domain-containing protein</fullName>
    </recommendedName>
</protein>
<organism evidence="1 2">
    <name type="scientific">Gordonia phthalatica</name>
    <dbReference type="NCBI Taxonomy" id="1136941"/>
    <lineage>
        <taxon>Bacteria</taxon>
        <taxon>Bacillati</taxon>
        <taxon>Actinomycetota</taxon>
        <taxon>Actinomycetes</taxon>
        <taxon>Mycobacteriales</taxon>
        <taxon>Gordoniaceae</taxon>
        <taxon>Gordonia</taxon>
    </lineage>
</organism>